<dbReference type="SMART" id="SM00421">
    <property type="entry name" value="HTH_LUXR"/>
    <property type="match status" value="1"/>
</dbReference>
<dbReference type="Gene3D" id="3.40.50.300">
    <property type="entry name" value="P-loop containing nucleotide triphosphate hydrolases"/>
    <property type="match status" value="1"/>
</dbReference>
<dbReference type="PROSITE" id="PS00622">
    <property type="entry name" value="HTH_LUXR_1"/>
    <property type="match status" value="1"/>
</dbReference>
<dbReference type="Gene3D" id="1.25.40.10">
    <property type="entry name" value="Tetratricopeptide repeat domain"/>
    <property type="match status" value="1"/>
</dbReference>
<dbReference type="CDD" id="cd06170">
    <property type="entry name" value="LuxR_C_like"/>
    <property type="match status" value="1"/>
</dbReference>
<evidence type="ECO:0000313" key="4">
    <source>
        <dbReference type="EMBL" id="TCK21740.1"/>
    </source>
</evidence>
<dbReference type="Gene3D" id="1.10.10.10">
    <property type="entry name" value="Winged helix-like DNA-binding domain superfamily/Winged helix DNA-binding domain"/>
    <property type="match status" value="1"/>
</dbReference>
<dbReference type="RefSeq" id="WP_132430450.1">
    <property type="nucleotide sequence ID" value="NZ_SMFZ01000002.1"/>
</dbReference>
<dbReference type="InterPro" id="IPR027417">
    <property type="entry name" value="P-loop_NTPase"/>
</dbReference>
<dbReference type="OrthoDB" id="134933at2"/>
<dbReference type="EMBL" id="SMFZ01000002">
    <property type="protein sequence ID" value="TCK21740.1"/>
    <property type="molecule type" value="Genomic_DNA"/>
</dbReference>
<dbReference type="InterPro" id="IPR000792">
    <property type="entry name" value="Tscrpt_reg_LuxR_C"/>
</dbReference>
<evidence type="ECO:0000256" key="2">
    <source>
        <dbReference type="SAM" id="MobiDB-lite"/>
    </source>
</evidence>
<feature type="region of interest" description="Disordered" evidence="2">
    <location>
        <begin position="813"/>
        <end position="833"/>
    </location>
</feature>
<dbReference type="Pfam" id="PF13191">
    <property type="entry name" value="AAA_16"/>
    <property type="match status" value="1"/>
</dbReference>
<dbReference type="GO" id="GO:0003677">
    <property type="term" value="F:DNA binding"/>
    <property type="evidence" value="ECO:0007669"/>
    <property type="project" value="UniProtKB-KW"/>
</dbReference>
<dbReference type="InterPro" id="IPR011990">
    <property type="entry name" value="TPR-like_helical_dom_sf"/>
</dbReference>
<dbReference type="Pfam" id="PF00196">
    <property type="entry name" value="GerE"/>
    <property type="match status" value="1"/>
</dbReference>
<dbReference type="InterPro" id="IPR041664">
    <property type="entry name" value="AAA_16"/>
</dbReference>
<sequence>MASRPSRLVGRDDVVAALRSRLSAVVDGGPGMVTVHGVAGVGRTALLDELAEAHDGPVLRARAADWETGCAYGVLSQLVGDEVAGDAFAAARQLVESVVDGSDAPTLVLVDDAHVADAASLHALDTAVAHHPRAAMLVVFSARRTEEPGPHDVRLGGLTAPQVAELAAASGRALGDLAAERLRRHTGGIPRHVLALLDEVPDEQWADPYVRLPAPAAVAAVVRPTLEACSPGAAAIVAAVAALGEAAELHEVASVAGLDHDREDVFGPLDEAARAGLVNRAGGRRGPMATTPDPMVRAAVLDHIGPARAAAVRCRAAEVVTDPARSLRYRAAATPGRDDALAGHLDTQAARAAANGAWSAVAALLADAARLTPAAELREERLVRSVDALVGAGEVRDAGAMLPAVESAPESPLREAVLGYLAVNRGHAAEARSRLDRAWKLVDALADPNTAAMIATRHVLDALARGHGGDLVRWADRVAGLAVPGAPAAVEAAVVRPLGTAASGRLVEAAEEYRAVAASIPHGPQTQRVTMGRGWLDVVGDDVDEARFALASAVPNAPLGGSSRISLWALGWLARARFLCGEWRLALSVVDQGRALATRTGIVLATPLLEWTAAQIHAMRGDRDRAEEAMLRGEAGPLDYEVMRIPSLLARAQVAEIGADHARVVRRLEPLTRLPPDGTVGEPGWWPWADAYANALVVLGRTGEADAFLRPHEELAASRGHRSTQARLGYARGRWHGATGDVDAARTAFETALGHLDGLPLRYDRARIGLAFGQTLRHTGRRREADPVLLEAREQFEALGSVVHVGRCDRELRAGTREDRDEPGGGPELTPQESAVTDLVAGGLTNREVAAELHVTIKTVQYHLTRVYTKLGVRSRSELAARRRA</sequence>
<feature type="compositionally biased region" description="Basic and acidic residues" evidence="2">
    <location>
        <begin position="813"/>
        <end position="823"/>
    </location>
</feature>
<keyword evidence="5" id="KW-1185">Reference proteome</keyword>
<accession>A0A4R1HN16</accession>
<dbReference type="SUPFAM" id="SSF52540">
    <property type="entry name" value="P-loop containing nucleoside triphosphate hydrolases"/>
    <property type="match status" value="1"/>
</dbReference>
<comment type="caution">
    <text evidence="4">The sequence shown here is derived from an EMBL/GenBank/DDBJ whole genome shotgun (WGS) entry which is preliminary data.</text>
</comment>
<organism evidence="4 5">
    <name type="scientific">Pseudonocardia endophytica</name>
    <dbReference type="NCBI Taxonomy" id="401976"/>
    <lineage>
        <taxon>Bacteria</taxon>
        <taxon>Bacillati</taxon>
        <taxon>Actinomycetota</taxon>
        <taxon>Actinomycetes</taxon>
        <taxon>Pseudonocardiales</taxon>
        <taxon>Pseudonocardiaceae</taxon>
        <taxon>Pseudonocardia</taxon>
    </lineage>
</organism>
<evidence type="ECO:0000259" key="3">
    <source>
        <dbReference type="PROSITE" id="PS50043"/>
    </source>
</evidence>
<dbReference type="SUPFAM" id="SSF48452">
    <property type="entry name" value="TPR-like"/>
    <property type="match status" value="1"/>
</dbReference>
<evidence type="ECO:0000256" key="1">
    <source>
        <dbReference type="ARBA" id="ARBA00023125"/>
    </source>
</evidence>
<dbReference type="PROSITE" id="PS50043">
    <property type="entry name" value="HTH_LUXR_2"/>
    <property type="match status" value="1"/>
</dbReference>
<dbReference type="PANTHER" id="PTHR43214">
    <property type="entry name" value="TWO-COMPONENT RESPONSE REGULATOR"/>
    <property type="match status" value="1"/>
</dbReference>
<dbReference type="GO" id="GO:0006355">
    <property type="term" value="P:regulation of DNA-templated transcription"/>
    <property type="evidence" value="ECO:0007669"/>
    <property type="project" value="InterPro"/>
</dbReference>
<dbReference type="InterPro" id="IPR016032">
    <property type="entry name" value="Sig_transdc_resp-reg_C-effctor"/>
</dbReference>
<keyword evidence="1" id="KW-0238">DNA-binding</keyword>
<dbReference type="Proteomes" id="UP000295560">
    <property type="component" value="Unassembled WGS sequence"/>
</dbReference>
<dbReference type="InterPro" id="IPR036388">
    <property type="entry name" value="WH-like_DNA-bd_sf"/>
</dbReference>
<dbReference type="InterPro" id="IPR039420">
    <property type="entry name" value="WalR-like"/>
</dbReference>
<reference evidence="4 5" key="1">
    <citation type="submission" date="2019-03" db="EMBL/GenBank/DDBJ databases">
        <title>Sequencing the genomes of 1000 actinobacteria strains.</title>
        <authorList>
            <person name="Klenk H.-P."/>
        </authorList>
    </citation>
    <scope>NUCLEOTIDE SEQUENCE [LARGE SCALE GENOMIC DNA]</scope>
    <source>
        <strain evidence="4 5">DSM 44969</strain>
    </source>
</reference>
<evidence type="ECO:0000313" key="5">
    <source>
        <dbReference type="Proteomes" id="UP000295560"/>
    </source>
</evidence>
<feature type="domain" description="HTH luxR-type" evidence="3">
    <location>
        <begin position="822"/>
        <end position="885"/>
    </location>
</feature>
<dbReference type="PRINTS" id="PR00038">
    <property type="entry name" value="HTHLUXR"/>
</dbReference>
<dbReference type="SUPFAM" id="SSF46894">
    <property type="entry name" value="C-terminal effector domain of the bipartite response regulators"/>
    <property type="match status" value="1"/>
</dbReference>
<protein>
    <submittedName>
        <fullName evidence="4">LuxR family transcriptional regulator</fullName>
    </submittedName>
</protein>
<name>A0A4R1HN16_PSEEN</name>
<proteinExistence type="predicted"/>
<gene>
    <name evidence="4" type="ORF">EV378_5731</name>
</gene>
<dbReference type="AlphaFoldDB" id="A0A4R1HN16"/>